<dbReference type="OrthoDB" id="7933414at2"/>
<organism evidence="1 2">
    <name type="scientific">Hyphomicrobium facile</name>
    <dbReference type="NCBI Taxonomy" id="51670"/>
    <lineage>
        <taxon>Bacteria</taxon>
        <taxon>Pseudomonadati</taxon>
        <taxon>Pseudomonadota</taxon>
        <taxon>Alphaproteobacteria</taxon>
        <taxon>Hyphomicrobiales</taxon>
        <taxon>Hyphomicrobiaceae</taxon>
        <taxon>Hyphomicrobium</taxon>
    </lineage>
</organism>
<sequence length="151" mass="15990">MSLGHHKSLGSLIGAIAASMFWGSMCWEAAAAEPPEDIVGTTRAAVATARLTPRDTGSRYGQALGAAELCTGATVTDKASALPALYADAELEEFKAQQKKIYDAWIRVKHCVREDDPNQCKVIIDESCAAALTEIGPKGTALPGLLEFSRP</sequence>
<dbReference type="EMBL" id="FPCH01000001">
    <property type="protein sequence ID" value="SFV28759.1"/>
    <property type="molecule type" value="Genomic_DNA"/>
</dbReference>
<reference evidence="2" key="1">
    <citation type="submission" date="2016-10" db="EMBL/GenBank/DDBJ databases">
        <authorList>
            <person name="Varghese N."/>
            <person name="Submissions S."/>
        </authorList>
    </citation>
    <scope>NUCLEOTIDE SEQUENCE [LARGE SCALE GENOMIC DNA]</scope>
    <source>
        <strain evidence="2">DSM 1565</strain>
    </source>
</reference>
<gene>
    <name evidence="1" type="ORF">SAMN04488557_1085</name>
</gene>
<proteinExistence type="predicted"/>
<protein>
    <submittedName>
        <fullName evidence="1">Uncharacterized protein</fullName>
    </submittedName>
</protein>
<dbReference type="AlphaFoldDB" id="A0A1I7N266"/>
<dbReference type="RefSeq" id="WP_143111335.1">
    <property type="nucleotide sequence ID" value="NZ_FPCH01000001.1"/>
</dbReference>
<dbReference type="Proteomes" id="UP000199423">
    <property type="component" value="Unassembled WGS sequence"/>
</dbReference>
<evidence type="ECO:0000313" key="2">
    <source>
        <dbReference type="Proteomes" id="UP000199423"/>
    </source>
</evidence>
<name>A0A1I7N266_9HYPH</name>
<accession>A0A1I7N266</accession>
<keyword evidence="2" id="KW-1185">Reference proteome</keyword>
<evidence type="ECO:0000313" key="1">
    <source>
        <dbReference type="EMBL" id="SFV28759.1"/>
    </source>
</evidence>